<keyword evidence="2 5" id="KW-0732">Signal</keyword>
<feature type="domain" description="AB hydrolase-1" evidence="6">
    <location>
        <begin position="100"/>
        <end position="282"/>
    </location>
</feature>
<evidence type="ECO:0000313" key="8">
    <source>
        <dbReference type="EMBL" id="MFD0691319.1"/>
    </source>
</evidence>
<dbReference type="InterPro" id="IPR013595">
    <property type="entry name" value="Pept_S33_TAP-like_C"/>
</dbReference>
<evidence type="ECO:0000256" key="3">
    <source>
        <dbReference type="ARBA" id="ARBA00022801"/>
    </source>
</evidence>
<feature type="chain" id="PRO_5046164890" evidence="5">
    <location>
        <begin position="30"/>
        <end position="537"/>
    </location>
</feature>
<dbReference type="Gene3D" id="3.40.50.1820">
    <property type="entry name" value="alpha/beta hydrolase"/>
    <property type="match status" value="2"/>
</dbReference>
<gene>
    <name evidence="8" type="ORF">ACFQZM_42995</name>
</gene>
<reference evidence="9" key="1">
    <citation type="journal article" date="2019" name="Int. J. Syst. Evol. Microbiol.">
        <title>The Global Catalogue of Microorganisms (GCM) 10K type strain sequencing project: providing services to taxonomists for standard genome sequencing and annotation.</title>
        <authorList>
            <consortium name="The Broad Institute Genomics Platform"/>
            <consortium name="The Broad Institute Genome Sequencing Center for Infectious Disease"/>
            <person name="Wu L."/>
            <person name="Ma J."/>
        </authorList>
    </citation>
    <scope>NUCLEOTIDE SEQUENCE [LARGE SCALE GENOMIC DNA]</scope>
    <source>
        <strain evidence="9">JCM 9371</strain>
    </source>
</reference>
<evidence type="ECO:0000259" key="7">
    <source>
        <dbReference type="Pfam" id="PF08386"/>
    </source>
</evidence>
<keyword evidence="9" id="KW-1185">Reference proteome</keyword>
<feature type="region of interest" description="Disordered" evidence="4">
    <location>
        <begin position="493"/>
        <end position="537"/>
    </location>
</feature>
<dbReference type="PANTHER" id="PTHR43248:SF29">
    <property type="entry name" value="TRIPEPTIDYL AMINOPEPTIDASE"/>
    <property type="match status" value="1"/>
</dbReference>
<dbReference type="Pfam" id="PF00561">
    <property type="entry name" value="Abhydrolase_1"/>
    <property type="match status" value="1"/>
</dbReference>
<evidence type="ECO:0000313" key="9">
    <source>
        <dbReference type="Proteomes" id="UP001597063"/>
    </source>
</evidence>
<sequence length="537" mass="57531">MLNLAAKSAAAGIAACAVTLGLTPPSALAGPALADPDPAPRPAGLAWVSCPAKDPVEGARLKGLQCASIRVPLDYARPGGTQITLALTRVPHTAARSQGAVLLNRGGPGAHGRDLPALFAAALPKDVAGAYDWIGFDPRGVGASKPALTCDPGYQYPGRPRADSVPANEKEEQAWKDRAKAYAADCGRKYGSVLPHMGTENWARDLDRIRRELHQQKINFFGYSYGTYLGAVYATMFPGRVRRMVLDSVVRPSGVWYDDNLDQNVAFEKRIRAYFAWIARHDGTYRLGKTGAEVAAAYAKARAELKAKPIDGKVGASELDDLFLADGYGDSGWADHAAALSAYAVRHDTAPLGKAWQPPGPLDQNNYAVYNAVQCRDARWPRDWTRWHADSDRLYRAGYRFETWSNTWYNAPCAFWPVPGGPPPRARGTAALPPILLVQGTEDAATPYSGAVETHRRFPTSRLLVQDGGGNHGVALSGDKCVDTAVARYLGTGAVPADRPGPDARCTAPKPPEPAAGRTARRAARPSAAPLARPDAR</sequence>
<dbReference type="GO" id="GO:0016787">
    <property type="term" value="F:hydrolase activity"/>
    <property type="evidence" value="ECO:0007669"/>
    <property type="project" value="UniProtKB-KW"/>
</dbReference>
<evidence type="ECO:0000256" key="4">
    <source>
        <dbReference type="SAM" id="MobiDB-lite"/>
    </source>
</evidence>
<dbReference type="Pfam" id="PF08386">
    <property type="entry name" value="Abhydrolase_4"/>
    <property type="match status" value="1"/>
</dbReference>
<dbReference type="EMBL" id="JBHTGP010000027">
    <property type="protein sequence ID" value="MFD0691319.1"/>
    <property type="molecule type" value="Genomic_DNA"/>
</dbReference>
<evidence type="ECO:0000256" key="1">
    <source>
        <dbReference type="ARBA" id="ARBA00010088"/>
    </source>
</evidence>
<comment type="similarity">
    <text evidence="1">Belongs to the peptidase S33 family.</text>
</comment>
<accession>A0ABW2XYW8</accession>
<organism evidence="8 9">
    <name type="scientific">Actinomadura fibrosa</name>
    <dbReference type="NCBI Taxonomy" id="111802"/>
    <lineage>
        <taxon>Bacteria</taxon>
        <taxon>Bacillati</taxon>
        <taxon>Actinomycetota</taxon>
        <taxon>Actinomycetes</taxon>
        <taxon>Streptosporangiales</taxon>
        <taxon>Thermomonosporaceae</taxon>
        <taxon>Actinomadura</taxon>
    </lineage>
</organism>
<dbReference type="InterPro" id="IPR029058">
    <property type="entry name" value="AB_hydrolase_fold"/>
</dbReference>
<proteinExistence type="inferred from homology"/>
<dbReference type="RefSeq" id="WP_378325786.1">
    <property type="nucleotide sequence ID" value="NZ_JBHTGP010000027.1"/>
</dbReference>
<comment type="caution">
    <text evidence="8">The sequence shown here is derived from an EMBL/GenBank/DDBJ whole genome shotgun (WGS) entry which is preliminary data.</text>
</comment>
<evidence type="ECO:0000259" key="6">
    <source>
        <dbReference type="Pfam" id="PF00561"/>
    </source>
</evidence>
<keyword evidence="3 8" id="KW-0378">Hydrolase</keyword>
<feature type="domain" description="Peptidase S33 tripeptidyl aminopeptidase-like C-terminal" evidence="7">
    <location>
        <begin position="404"/>
        <end position="498"/>
    </location>
</feature>
<evidence type="ECO:0000256" key="5">
    <source>
        <dbReference type="SAM" id="SignalP"/>
    </source>
</evidence>
<evidence type="ECO:0000256" key="2">
    <source>
        <dbReference type="ARBA" id="ARBA00022729"/>
    </source>
</evidence>
<feature type="signal peptide" evidence="5">
    <location>
        <begin position="1"/>
        <end position="29"/>
    </location>
</feature>
<dbReference type="Proteomes" id="UP001597063">
    <property type="component" value="Unassembled WGS sequence"/>
</dbReference>
<name>A0ABW2XYW8_9ACTN</name>
<dbReference type="InterPro" id="IPR000073">
    <property type="entry name" value="AB_hydrolase_1"/>
</dbReference>
<dbReference type="PANTHER" id="PTHR43248">
    <property type="entry name" value="2-SUCCINYL-6-HYDROXY-2,4-CYCLOHEXADIENE-1-CARBOXYLATE SYNTHASE"/>
    <property type="match status" value="1"/>
</dbReference>
<protein>
    <submittedName>
        <fullName evidence="8">Alpha/beta hydrolase</fullName>
    </submittedName>
</protein>
<dbReference type="InterPro" id="IPR051601">
    <property type="entry name" value="Serine_prot/Carboxylest_S33"/>
</dbReference>
<feature type="compositionally biased region" description="Low complexity" evidence="4">
    <location>
        <begin position="525"/>
        <end position="537"/>
    </location>
</feature>
<dbReference type="SUPFAM" id="SSF53474">
    <property type="entry name" value="alpha/beta-Hydrolases"/>
    <property type="match status" value="1"/>
</dbReference>